<name>A0ABP9PEW5_9BACT</name>
<evidence type="ECO:0000313" key="3">
    <source>
        <dbReference type="Proteomes" id="UP001499852"/>
    </source>
</evidence>
<keyword evidence="1" id="KW-0472">Membrane</keyword>
<dbReference type="CDD" id="cd14265">
    <property type="entry name" value="UDPK_IM_like"/>
    <property type="match status" value="1"/>
</dbReference>
<dbReference type="EMBL" id="BAABIA010000006">
    <property type="protein sequence ID" value="GAA5143150.1"/>
    <property type="molecule type" value="Genomic_DNA"/>
</dbReference>
<comment type="caution">
    <text evidence="2">The sequence shown here is derived from an EMBL/GenBank/DDBJ whole genome shotgun (WGS) entry which is preliminary data.</text>
</comment>
<accession>A0ABP9PEW5</accession>
<dbReference type="PANTHER" id="PTHR34299:SF1">
    <property type="entry name" value="DIACYLGLYCEROL KINASE"/>
    <property type="match status" value="1"/>
</dbReference>
<sequence>MVTWLARVLRSFGPALTGIGTALRSQPNLQIHLAATLAVTTLGLIQNLPTWKWGCLGLCIGLVWVAELLNTALEKLCDRITLERDEQIRQVKDMAAGAVLIACAVAVFMAFMIFL</sequence>
<dbReference type="PANTHER" id="PTHR34299">
    <property type="entry name" value="DIACYLGLYCEROL KINASE"/>
    <property type="match status" value="1"/>
</dbReference>
<dbReference type="InterPro" id="IPR000829">
    <property type="entry name" value="DAGK"/>
</dbReference>
<dbReference type="Pfam" id="PF01219">
    <property type="entry name" value="DAGK_prokar"/>
    <property type="match status" value="1"/>
</dbReference>
<feature type="transmembrane region" description="Helical" evidence="1">
    <location>
        <begin position="94"/>
        <end position="114"/>
    </location>
</feature>
<keyword evidence="1" id="KW-1133">Transmembrane helix</keyword>
<dbReference type="RefSeq" id="WP_345737221.1">
    <property type="nucleotide sequence ID" value="NZ_BAABIA010000006.1"/>
</dbReference>
<reference evidence="3" key="1">
    <citation type="journal article" date="2019" name="Int. J. Syst. Evol. Microbiol.">
        <title>The Global Catalogue of Microorganisms (GCM) 10K type strain sequencing project: providing services to taxonomists for standard genome sequencing and annotation.</title>
        <authorList>
            <consortium name="The Broad Institute Genomics Platform"/>
            <consortium name="The Broad Institute Genome Sequencing Center for Infectious Disease"/>
            <person name="Wu L."/>
            <person name="Ma J."/>
        </authorList>
    </citation>
    <scope>NUCLEOTIDE SEQUENCE [LARGE SCALE GENOMIC DNA]</scope>
    <source>
        <strain evidence="3">JCM 18053</strain>
    </source>
</reference>
<keyword evidence="2" id="KW-0808">Transferase</keyword>
<organism evidence="2 3">
    <name type="scientific">Prosthecobacter algae</name>
    <dbReference type="NCBI Taxonomy" id="1144682"/>
    <lineage>
        <taxon>Bacteria</taxon>
        <taxon>Pseudomonadati</taxon>
        <taxon>Verrucomicrobiota</taxon>
        <taxon>Verrucomicrobiia</taxon>
        <taxon>Verrucomicrobiales</taxon>
        <taxon>Verrucomicrobiaceae</taxon>
        <taxon>Prosthecobacter</taxon>
    </lineage>
</organism>
<keyword evidence="1" id="KW-0812">Transmembrane</keyword>
<protein>
    <submittedName>
        <fullName evidence="2">Diacylglycerol kinase family protein</fullName>
    </submittedName>
</protein>
<dbReference type="Proteomes" id="UP001499852">
    <property type="component" value="Unassembled WGS sequence"/>
</dbReference>
<gene>
    <name evidence="2" type="ORF">GCM10023213_30320</name>
</gene>
<evidence type="ECO:0000313" key="2">
    <source>
        <dbReference type="EMBL" id="GAA5143150.1"/>
    </source>
</evidence>
<dbReference type="GO" id="GO:0016301">
    <property type="term" value="F:kinase activity"/>
    <property type="evidence" value="ECO:0007669"/>
    <property type="project" value="UniProtKB-KW"/>
</dbReference>
<dbReference type="Gene3D" id="1.10.3830.10">
    <property type="entry name" value="Diacylglycerol kinase (DAGK) domain"/>
    <property type="match status" value="1"/>
</dbReference>
<keyword evidence="2" id="KW-0418">Kinase</keyword>
<evidence type="ECO:0000256" key="1">
    <source>
        <dbReference type="SAM" id="Phobius"/>
    </source>
</evidence>
<dbReference type="InterPro" id="IPR033717">
    <property type="entry name" value="UDPK"/>
</dbReference>
<keyword evidence="3" id="KW-1185">Reference proteome</keyword>
<proteinExistence type="predicted"/>